<dbReference type="SUPFAM" id="SSF52058">
    <property type="entry name" value="L domain-like"/>
    <property type="match status" value="1"/>
</dbReference>
<gene>
    <name evidence="1" type="ORF">PHJA_000993500</name>
</gene>
<protein>
    <submittedName>
        <fullName evidence="1">Putative late blight resistance protein homolog r1b-8</fullName>
    </submittedName>
</protein>
<dbReference type="OrthoDB" id="912582at2759"/>
<dbReference type="AlphaFoldDB" id="A0A830BU79"/>
<proteinExistence type="predicted"/>
<accession>A0A830BU79</accession>
<dbReference type="PANTHER" id="PTHR15140:SF33">
    <property type="entry name" value="LATE BLIGHT RESISTANCE PROTEIN HOMOLOG R1A-3 ISOFORM X1"/>
    <property type="match status" value="1"/>
</dbReference>
<dbReference type="EMBL" id="BMAC01000168">
    <property type="protein sequence ID" value="GFP88498.1"/>
    <property type="molecule type" value="Genomic_DNA"/>
</dbReference>
<comment type="caution">
    <text evidence="1">The sequence shown here is derived from an EMBL/GenBank/DDBJ whole genome shotgun (WGS) entry which is preliminary data.</text>
</comment>
<dbReference type="Gene3D" id="3.80.10.10">
    <property type="entry name" value="Ribonuclease Inhibitor"/>
    <property type="match status" value="1"/>
</dbReference>
<name>A0A830BU79_9LAMI</name>
<organism evidence="1 2">
    <name type="scientific">Phtheirospermum japonicum</name>
    <dbReference type="NCBI Taxonomy" id="374723"/>
    <lineage>
        <taxon>Eukaryota</taxon>
        <taxon>Viridiplantae</taxon>
        <taxon>Streptophyta</taxon>
        <taxon>Embryophyta</taxon>
        <taxon>Tracheophyta</taxon>
        <taxon>Spermatophyta</taxon>
        <taxon>Magnoliopsida</taxon>
        <taxon>eudicotyledons</taxon>
        <taxon>Gunneridae</taxon>
        <taxon>Pentapetalae</taxon>
        <taxon>asterids</taxon>
        <taxon>lamiids</taxon>
        <taxon>Lamiales</taxon>
        <taxon>Orobanchaceae</taxon>
        <taxon>Orobanchaceae incertae sedis</taxon>
        <taxon>Phtheirospermum</taxon>
    </lineage>
</organism>
<evidence type="ECO:0000313" key="2">
    <source>
        <dbReference type="Proteomes" id="UP000653305"/>
    </source>
</evidence>
<dbReference type="PANTHER" id="PTHR15140">
    <property type="entry name" value="TUBULIN-SPECIFIC CHAPERONE E"/>
    <property type="match status" value="1"/>
</dbReference>
<keyword evidence="2" id="KW-1185">Reference proteome</keyword>
<reference evidence="1" key="1">
    <citation type="submission" date="2020-07" db="EMBL/GenBank/DDBJ databases">
        <title>Ethylene signaling mediates host invasion by parasitic plants.</title>
        <authorList>
            <person name="Yoshida S."/>
        </authorList>
    </citation>
    <scope>NUCLEOTIDE SEQUENCE</scope>
    <source>
        <strain evidence="1">Okayama</strain>
    </source>
</reference>
<dbReference type="Proteomes" id="UP000653305">
    <property type="component" value="Unassembled WGS sequence"/>
</dbReference>
<dbReference type="InterPro" id="IPR032675">
    <property type="entry name" value="LRR_dom_sf"/>
</dbReference>
<evidence type="ECO:0000313" key="1">
    <source>
        <dbReference type="EMBL" id="GFP88498.1"/>
    </source>
</evidence>
<sequence>MESVSNARSLLCFGPQHPHPLRMYLHFPSLRILDALAIRFYKFPHQAVQLVELTYLAITYDGEIPASISELRNLETLIVHRHHLSLKSSAAPVYLPMVIWELSKLKHLQCMGFDLPHPTKEYGFDGSVILENLSTLSGVSAHSCYHGVLERMPNLMKKLN</sequence>